<dbReference type="EMBL" id="AMZN01000078">
    <property type="protein sequence ID" value="ELR69297.1"/>
    <property type="molecule type" value="Genomic_DNA"/>
</dbReference>
<keyword evidence="3" id="KW-1185">Reference proteome</keyword>
<evidence type="ECO:0000313" key="3">
    <source>
        <dbReference type="Proteomes" id="UP000011135"/>
    </source>
</evidence>
<dbReference type="Proteomes" id="UP000011135">
    <property type="component" value="Unassembled WGS sequence"/>
</dbReference>
<dbReference type="SUPFAM" id="SSF49464">
    <property type="entry name" value="Carboxypeptidase regulatory domain-like"/>
    <property type="match status" value="1"/>
</dbReference>
<proteinExistence type="predicted"/>
<protein>
    <submittedName>
        <fullName evidence="2">Uncharacterized protein</fullName>
    </submittedName>
</protein>
<sequence length="269" mass="31130">MKLLTILFASFFLTAADVFVYGQQTINGRVINEELVTVPEAQIYGEDTLLLGQTDLNGYFEIIVPEGINDLAFGWIGHEWASISDYCNYIEVILLYDATYHYRSNRKIDRLRRKRFDELSELHKQAVDGGLFKAATPCYEREFVPIKPQLDEIKEEMKAEEKVNKKYFKKLAVGDTIRIPYSGHNRDREGRMGLVVFSYVVDNESFDCLIEGVILQKNRRNGHNLTYKVTNLDKCNYGTVVYEDNEVTVGSILQHNMKYFKVIKEPKPK</sequence>
<evidence type="ECO:0000313" key="2">
    <source>
        <dbReference type="EMBL" id="ELR69297.1"/>
    </source>
</evidence>
<dbReference type="AlphaFoldDB" id="L8JPK6"/>
<dbReference type="eggNOG" id="ENOG5034BJY">
    <property type="taxonomic scope" value="Bacteria"/>
</dbReference>
<dbReference type="STRING" id="1237149.C900_05181"/>
<dbReference type="InterPro" id="IPR008969">
    <property type="entry name" value="CarboxyPept-like_regulatory"/>
</dbReference>
<organism evidence="2 3">
    <name type="scientific">Fulvivirga imtechensis AK7</name>
    <dbReference type="NCBI Taxonomy" id="1237149"/>
    <lineage>
        <taxon>Bacteria</taxon>
        <taxon>Pseudomonadati</taxon>
        <taxon>Bacteroidota</taxon>
        <taxon>Cytophagia</taxon>
        <taxon>Cytophagales</taxon>
        <taxon>Fulvivirgaceae</taxon>
        <taxon>Fulvivirga</taxon>
    </lineage>
</organism>
<feature type="chain" id="PRO_5013152973" evidence="1">
    <location>
        <begin position="16"/>
        <end position="269"/>
    </location>
</feature>
<evidence type="ECO:0000256" key="1">
    <source>
        <dbReference type="SAM" id="SignalP"/>
    </source>
</evidence>
<reference evidence="2 3" key="1">
    <citation type="submission" date="2012-12" db="EMBL/GenBank/DDBJ databases">
        <title>Genome assembly of Fulvivirga imtechensis AK7.</title>
        <authorList>
            <person name="Nupur N."/>
            <person name="Khatri I."/>
            <person name="Kumar R."/>
            <person name="Subramanian S."/>
            <person name="Pinnaka A."/>
        </authorList>
    </citation>
    <scope>NUCLEOTIDE SEQUENCE [LARGE SCALE GENOMIC DNA]</scope>
    <source>
        <strain evidence="2 3">AK7</strain>
    </source>
</reference>
<name>L8JPK6_9BACT</name>
<comment type="caution">
    <text evidence="2">The sequence shown here is derived from an EMBL/GenBank/DDBJ whole genome shotgun (WGS) entry which is preliminary data.</text>
</comment>
<keyword evidence="1" id="KW-0732">Signal</keyword>
<gene>
    <name evidence="2" type="ORF">C900_05181</name>
</gene>
<feature type="signal peptide" evidence="1">
    <location>
        <begin position="1"/>
        <end position="15"/>
    </location>
</feature>
<accession>L8JPK6</accession>